<keyword evidence="7" id="KW-1185">Reference proteome</keyword>
<dbReference type="STRING" id="298654.FraEuI1c_2895"/>
<dbReference type="GO" id="GO:0016887">
    <property type="term" value="F:ATP hydrolysis activity"/>
    <property type="evidence" value="ECO:0007669"/>
    <property type="project" value="InterPro"/>
</dbReference>
<dbReference type="EMBL" id="CP002299">
    <property type="protein sequence ID" value="ADP80921.1"/>
    <property type="molecule type" value="Genomic_DNA"/>
</dbReference>
<dbReference type="RefSeq" id="WP_013424039.1">
    <property type="nucleotide sequence ID" value="NC_014666.1"/>
</dbReference>
<dbReference type="CDD" id="cd03215">
    <property type="entry name" value="ABC_Carb_Monos_II"/>
    <property type="match status" value="1"/>
</dbReference>
<keyword evidence="2" id="KW-0677">Repeat</keyword>
<evidence type="ECO:0000256" key="4">
    <source>
        <dbReference type="ARBA" id="ARBA00022840"/>
    </source>
</evidence>
<keyword evidence="3" id="KW-0547">Nucleotide-binding</keyword>
<evidence type="ECO:0000256" key="3">
    <source>
        <dbReference type="ARBA" id="ARBA00022741"/>
    </source>
</evidence>
<dbReference type="HOGENOM" id="CLU_000604_92_3_11"/>
<feature type="domain" description="ABC transporter" evidence="5">
    <location>
        <begin position="18"/>
        <end position="263"/>
    </location>
</feature>
<evidence type="ECO:0000256" key="2">
    <source>
        <dbReference type="ARBA" id="ARBA00022737"/>
    </source>
</evidence>
<dbReference type="InParanoid" id="E3J942"/>
<dbReference type="PROSITE" id="PS00211">
    <property type="entry name" value="ABC_TRANSPORTER_1"/>
    <property type="match status" value="1"/>
</dbReference>
<dbReference type="CDD" id="cd03216">
    <property type="entry name" value="ABC_Carb_Monos_I"/>
    <property type="match status" value="1"/>
</dbReference>
<evidence type="ECO:0000256" key="1">
    <source>
        <dbReference type="ARBA" id="ARBA00022448"/>
    </source>
</evidence>
<keyword evidence="1" id="KW-0813">Transport</keyword>
<dbReference type="PANTHER" id="PTHR43790">
    <property type="entry name" value="CARBOHYDRATE TRANSPORT ATP-BINDING PROTEIN MG119-RELATED"/>
    <property type="match status" value="1"/>
</dbReference>
<protein>
    <submittedName>
        <fullName evidence="6">ABC transporter related protein</fullName>
    </submittedName>
</protein>
<dbReference type="InterPro" id="IPR027417">
    <property type="entry name" value="P-loop_NTPase"/>
</dbReference>
<dbReference type="InterPro" id="IPR003593">
    <property type="entry name" value="AAA+_ATPase"/>
</dbReference>
<gene>
    <name evidence="6" type="ordered locus">FraEuI1c_2895</name>
</gene>
<reference evidence="6 7" key="1">
    <citation type="submission" date="2010-10" db="EMBL/GenBank/DDBJ databases">
        <title>Complete sequence of Frankia sp. EuI1c.</title>
        <authorList>
            <consortium name="US DOE Joint Genome Institute"/>
            <person name="Lucas S."/>
            <person name="Copeland A."/>
            <person name="Lapidus A."/>
            <person name="Cheng J.-F."/>
            <person name="Bruce D."/>
            <person name="Goodwin L."/>
            <person name="Pitluck S."/>
            <person name="Chertkov O."/>
            <person name="Detter J.C."/>
            <person name="Han C."/>
            <person name="Tapia R."/>
            <person name="Land M."/>
            <person name="Hauser L."/>
            <person name="Jeffries C."/>
            <person name="Kyrpides N."/>
            <person name="Ivanova N."/>
            <person name="Mikhailova N."/>
            <person name="Beauchemin N."/>
            <person name="Sen A."/>
            <person name="Sur S.A."/>
            <person name="Gtari M."/>
            <person name="Wall L."/>
            <person name="Tisa L."/>
            <person name="Woyke T."/>
        </authorList>
    </citation>
    <scope>NUCLEOTIDE SEQUENCE [LARGE SCALE GENOMIC DNA]</scope>
    <source>
        <strain evidence="7">DSM 45817 / CECT 9037 / EuI1c</strain>
    </source>
</reference>
<keyword evidence="4" id="KW-0067">ATP-binding</keyword>
<dbReference type="KEGG" id="fri:FraEuI1c_2895"/>
<dbReference type="Proteomes" id="UP000002484">
    <property type="component" value="Chromosome"/>
</dbReference>
<dbReference type="GO" id="GO:0005524">
    <property type="term" value="F:ATP binding"/>
    <property type="evidence" value="ECO:0007669"/>
    <property type="project" value="UniProtKB-KW"/>
</dbReference>
<name>E3J942_PSEI1</name>
<dbReference type="Gene3D" id="3.40.50.300">
    <property type="entry name" value="P-loop containing nucleotide triphosphate hydrolases"/>
    <property type="match status" value="2"/>
</dbReference>
<dbReference type="PANTHER" id="PTHR43790:SF9">
    <property type="entry name" value="GALACTOFURANOSE TRANSPORTER ATP-BINDING PROTEIN YTFR"/>
    <property type="match status" value="1"/>
</dbReference>
<dbReference type="Pfam" id="PF00005">
    <property type="entry name" value="ABC_tran"/>
    <property type="match status" value="2"/>
</dbReference>
<dbReference type="eggNOG" id="COG1129">
    <property type="taxonomic scope" value="Bacteria"/>
</dbReference>
<dbReference type="InterPro" id="IPR003439">
    <property type="entry name" value="ABC_transporter-like_ATP-bd"/>
</dbReference>
<dbReference type="PROSITE" id="PS50893">
    <property type="entry name" value="ABC_TRANSPORTER_2"/>
    <property type="match status" value="2"/>
</dbReference>
<feature type="domain" description="ABC transporter" evidence="5">
    <location>
        <begin position="275"/>
        <end position="516"/>
    </location>
</feature>
<dbReference type="SMART" id="SM00382">
    <property type="entry name" value="AAA"/>
    <property type="match status" value="2"/>
</dbReference>
<evidence type="ECO:0000313" key="6">
    <source>
        <dbReference type="EMBL" id="ADP80921.1"/>
    </source>
</evidence>
<dbReference type="InterPro" id="IPR017871">
    <property type="entry name" value="ABC_transporter-like_CS"/>
</dbReference>
<sequence>MEMADPAPAPSNGVAECLRVSGLSKAFPGVRALRDVDLTVARGEIHALAGGNGSGKSTLIKIVAGVEHGDAGTIRYPSSAEVDASGSTPEVARGGGVYVVHQDLGLFPDLTVAENFALGFGFPQGRSGRVRWKALRRRAAALIERFEIPTTPDTVLRDTSRAVQAQIAIARALQVEDEGGAQGLLVLDEPTAALPAHEVALLFASLRRYVAHGRAALFVSHRLDEVLDLADRVTVFRDGQGIGTYSTSSLTEAQLAELIAGRPISRLSSRSGQRAPGETLLELTEVQADPLDGINLTVRSGEVVGVAGLLGSGRTELLRCIYGDLPIQSGTVRMKDKVVHFTHPRDAIKAGIGLVPESRSESVFYDLAVYVNLAICKLSEYSTRRWLSDRLMRAGARERIATFGVRAASESVVANVLSGGNQQKVVLGRWLSQSPTVLLLDEPTHGVDVGARQEIYQLVRQATDAGMGVLLVASDFEEIALNCDRAIVLSGGRVVAEVGADELTAHALIEAAYTGTKRQRAG</sequence>
<dbReference type="SUPFAM" id="SSF52540">
    <property type="entry name" value="P-loop containing nucleoside triphosphate hydrolases"/>
    <property type="match status" value="2"/>
</dbReference>
<accession>E3J942</accession>
<proteinExistence type="predicted"/>
<evidence type="ECO:0000259" key="5">
    <source>
        <dbReference type="PROSITE" id="PS50893"/>
    </source>
</evidence>
<organism evidence="6 7">
    <name type="scientific">Pseudofrankia inefficax (strain DSM 45817 / CECT 9037 / DDB 130130 / EuI1c)</name>
    <name type="common">Frankia inefficax</name>
    <dbReference type="NCBI Taxonomy" id="298654"/>
    <lineage>
        <taxon>Bacteria</taxon>
        <taxon>Bacillati</taxon>
        <taxon>Actinomycetota</taxon>
        <taxon>Actinomycetes</taxon>
        <taxon>Frankiales</taxon>
        <taxon>Frankiaceae</taxon>
        <taxon>Pseudofrankia</taxon>
    </lineage>
</organism>
<dbReference type="AlphaFoldDB" id="E3J942"/>
<evidence type="ECO:0000313" key="7">
    <source>
        <dbReference type="Proteomes" id="UP000002484"/>
    </source>
</evidence>
<dbReference type="InterPro" id="IPR050107">
    <property type="entry name" value="ABC_carbohydrate_import_ATPase"/>
</dbReference>